<name>Q6SFS4_9BACT</name>
<dbReference type="Pfam" id="PF02674">
    <property type="entry name" value="Colicin_V"/>
    <property type="match status" value="1"/>
</dbReference>
<comment type="subcellular location">
    <subcellularLocation>
        <location evidence="1">Membrane</location>
        <topology evidence="1">Multi-pass membrane protein</topology>
    </subcellularLocation>
</comment>
<evidence type="ECO:0000256" key="5">
    <source>
        <dbReference type="SAM" id="Phobius"/>
    </source>
</evidence>
<dbReference type="AlphaFoldDB" id="Q6SFS4"/>
<evidence type="ECO:0000313" key="6">
    <source>
        <dbReference type="EMBL" id="AAR38138.1"/>
    </source>
</evidence>
<keyword evidence="4 5" id="KW-0472">Membrane</keyword>
<keyword evidence="3 5" id="KW-1133">Transmembrane helix</keyword>
<evidence type="ECO:0000256" key="4">
    <source>
        <dbReference type="ARBA" id="ARBA00023136"/>
    </source>
</evidence>
<dbReference type="GO" id="GO:0016020">
    <property type="term" value="C:membrane"/>
    <property type="evidence" value="ECO:0007669"/>
    <property type="project" value="UniProtKB-SubCell"/>
</dbReference>
<dbReference type="InterPro" id="IPR003825">
    <property type="entry name" value="Colicin-V_CvpA"/>
</dbReference>
<proteinExistence type="predicted"/>
<feature type="transmembrane region" description="Helical" evidence="5">
    <location>
        <begin position="42"/>
        <end position="59"/>
    </location>
</feature>
<dbReference type="GO" id="GO:0009403">
    <property type="term" value="P:toxin biosynthetic process"/>
    <property type="evidence" value="ECO:0007669"/>
    <property type="project" value="InterPro"/>
</dbReference>
<evidence type="ECO:0000256" key="3">
    <source>
        <dbReference type="ARBA" id="ARBA00022989"/>
    </source>
</evidence>
<sequence>MGNFFNNFWDTISLLAWSDWLTLIILIIFVVRGFIQGLAKEIISLVFVILAIILAFLYYDEFANTFLSSWISSANQSIFALSFGAIFLAIWFIKKGFYRIAESSSRIDNPCDLNRPFAITVITTLIAITSYNYLGIISELRTIEMMIVNESLRNFVSFCVVFAAFLIATVALSKLLNIKIDSEEPCVMSPAFSGFLRVFTTLDVLINARNIVGLKNKFFGAVLGLFKGGIFVLIIVLILQSMTWVTQNHAWVETSGALRTFQDWSVDIKPLLSKYLLFVELEPGDAVTEFIETEILGE</sequence>
<dbReference type="EMBL" id="AY458646">
    <property type="protein sequence ID" value="AAR38138.1"/>
    <property type="molecule type" value="Genomic_DNA"/>
</dbReference>
<feature type="transmembrane region" description="Helical" evidence="5">
    <location>
        <begin position="12"/>
        <end position="35"/>
    </location>
</feature>
<feature type="transmembrane region" description="Helical" evidence="5">
    <location>
        <begin position="218"/>
        <end position="239"/>
    </location>
</feature>
<keyword evidence="2 5" id="KW-0812">Transmembrane</keyword>
<accession>Q6SFS4</accession>
<evidence type="ECO:0000256" key="2">
    <source>
        <dbReference type="ARBA" id="ARBA00022692"/>
    </source>
</evidence>
<protein>
    <submittedName>
        <fullName evidence="6">Membrane protein, putative</fullName>
    </submittedName>
</protein>
<feature type="transmembrane region" description="Helical" evidence="5">
    <location>
        <begin position="113"/>
        <end position="134"/>
    </location>
</feature>
<reference evidence="6" key="2">
    <citation type="submission" date="2003-12" db="EMBL/GenBank/DDBJ databases">
        <title>Monterey Bay Coastal Ocean Microbial Observatory environmental clone sequencing.</title>
        <authorList>
            <person name="DeLong E.F."/>
        </authorList>
    </citation>
    <scope>NUCLEOTIDE SEQUENCE</scope>
</reference>
<reference evidence="6" key="1">
    <citation type="submission" date="2003-11" db="EMBL/GenBank/DDBJ databases">
        <authorList>
            <person name="Heidelberg J.F."/>
            <person name="Eisen J.A."/>
            <person name="Nelson W.C."/>
            <person name="DeLong E.F."/>
        </authorList>
    </citation>
    <scope>NUCLEOTIDE SEQUENCE</scope>
</reference>
<feature type="transmembrane region" description="Helical" evidence="5">
    <location>
        <begin position="154"/>
        <end position="175"/>
    </location>
</feature>
<feature type="transmembrane region" description="Helical" evidence="5">
    <location>
        <begin position="71"/>
        <end position="93"/>
    </location>
</feature>
<organism evidence="6">
    <name type="scientific">uncultured marine bacterium 578</name>
    <dbReference type="NCBI Taxonomy" id="257399"/>
    <lineage>
        <taxon>Bacteria</taxon>
        <taxon>environmental samples</taxon>
    </lineage>
</organism>
<evidence type="ECO:0000256" key="1">
    <source>
        <dbReference type="ARBA" id="ARBA00004141"/>
    </source>
</evidence>
<gene>
    <name evidence="6" type="ORF">MBMO_EBAC080-L31E09.56</name>
</gene>